<dbReference type="EMBL" id="BKAJ01000031">
    <property type="protein sequence ID" value="GEP54607.1"/>
    <property type="molecule type" value="Genomic_DNA"/>
</dbReference>
<dbReference type="RefSeq" id="WP_147148307.1">
    <property type="nucleotide sequence ID" value="NZ_BKAJ01000031.1"/>
</dbReference>
<feature type="signal peptide" evidence="2">
    <location>
        <begin position="1"/>
        <end position="19"/>
    </location>
</feature>
<keyword evidence="1" id="KW-0812">Transmembrane</keyword>
<gene>
    <name evidence="3" type="ORF">RSO01_17730</name>
</gene>
<evidence type="ECO:0000256" key="1">
    <source>
        <dbReference type="SAM" id="Phobius"/>
    </source>
</evidence>
<sequence length="87" mass="9738">MIGAIVTLAACALMCSGLATLGNHAIAREFRDFDLRKNTEILMDPAIAVRYAEYRLATNIFYRQGLVLWTVLGLMIAYMVIVTVLER</sequence>
<name>A0A512N6J6_9HYPH</name>
<keyword evidence="2" id="KW-0732">Signal</keyword>
<dbReference type="OrthoDB" id="7376457at2"/>
<evidence type="ECO:0000313" key="3">
    <source>
        <dbReference type="EMBL" id="GEP54607.1"/>
    </source>
</evidence>
<protein>
    <submittedName>
        <fullName evidence="3">Uncharacterized protein</fullName>
    </submittedName>
</protein>
<dbReference type="AlphaFoldDB" id="A0A512N6J6"/>
<keyword evidence="4" id="KW-1185">Reference proteome</keyword>
<keyword evidence="1" id="KW-0472">Membrane</keyword>
<reference evidence="3 4" key="1">
    <citation type="submission" date="2019-07" db="EMBL/GenBank/DDBJ databases">
        <title>Whole genome shotgun sequence of Reyranella soli NBRC 108950.</title>
        <authorList>
            <person name="Hosoyama A."/>
            <person name="Uohara A."/>
            <person name="Ohji S."/>
            <person name="Ichikawa N."/>
        </authorList>
    </citation>
    <scope>NUCLEOTIDE SEQUENCE [LARGE SCALE GENOMIC DNA]</scope>
    <source>
        <strain evidence="3 4">NBRC 108950</strain>
    </source>
</reference>
<dbReference type="Proteomes" id="UP000321058">
    <property type="component" value="Unassembled WGS sequence"/>
</dbReference>
<keyword evidence="1" id="KW-1133">Transmembrane helix</keyword>
<evidence type="ECO:0000256" key="2">
    <source>
        <dbReference type="SAM" id="SignalP"/>
    </source>
</evidence>
<organism evidence="3 4">
    <name type="scientific">Reyranella soli</name>
    <dbReference type="NCBI Taxonomy" id="1230389"/>
    <lineage>
        <taxon>Bacteria</taxon>
        <taxon>Pseudomonadati</taxon>
        <taxon>Pseudomonadota</taxon>
        <taxon>Alphaproteobacteria</taxon>
        <taxon>Hyphomicrobiales</taxon>
        <taxon>Reyranellaceae</taxon>
        <taxon>Reyranella</taxon>
    </lineage>
</organism>
<feature type="transmembrane region" description="Helical" evidence="1">
    <location>
        <begin position="66"/>
        <end position="85"/>
    </location>
</feature>
<comment type="caution">
    <text evidence="3">The sequence shown here is derived from an EMBL/GenBank/DDBJ whole genome shotgun (WGS) entry which is preliminary data.</text>
</comment>
<accession>A0A512N6J6</accession>
<evidence type="ECO:0000313" key="4">
    <source>
        <dbReference type="Proteomes" id="UP000321058"/>
    </source>
</evidence>
<feature type="chain" id="PRO_5022127221" evidence="2">
    <location>
        <begin position="20"/>
        <end position="87"/>
    </location>
</feature>
<proteinExistence type="predicted"/>